<name>A0A395SV81_9HYPO</name>
<accession>A0A395SV81</accession>
<dbReference type="Pfam" id="PF06985">
    <property type="entry name" value="HET"/>
    <property type="match status" value="1"/>
</dbReference>
<feature type="domain" description="Heterokaryon incompatibility" evidence="1">
    <location>
        <begin position="67"/>
        <end position="222"/>
    </location>
</feature>
<sequence>MVNEIREQIHDCVNKRGVHQDCDVGWFRQDPALSPPTRLIDVGIDNQSSVRLIVTEEDLPHGHRPSYLTLSYCWGVTNSSARTTRATTPQRREGFDVGTLPKTIQEAIQVTRLLGFRYLWVDAICIIQSDTNDHYLDDWNIEAPRIGSYYLHSKCLISASAATDSSEGLYLEQKARKYLLSTCPLAFRADRQEYVSLSVPKPSPCDDWSTEPLRTRGWCLQEAVLSPRALHWSNHTLIWQCHGMTKATAYGSALDDIQGNPTSGPSQISLAQDPEHAMGEAWTDLITKYSKMRFTYESDRLIAIEGLATRLADIHGDKYFAGAFLSRLADSLLWKNSYFKADRALPNVPTWSWASRCLDIWFIPVSHSFIRFNKEDVFPVNRGPINLDTPEKRSLRIEAPLIAVDLERDYTESDIVSTVKRPVFACHVRLVKDVEDGFAVNFEFDAESLMPPSFRSLMVLLLGLHALHRKRGFVDAEEFEESTIIDPDTIVSSEGIIIRRSGEYYERIGRFDYDVPKNYTQRRILHEYTEQSRTKVCLI</sequence>
<proteinExistence type="predicted"/>
<dbReference type="InterPro" id="IPR010730">
    <property type="entry name" value="HET"/>
</dbReference>
<evidence type="ECO:0000313" key="2">
    <source>
        <dbReference type="EMBL" id="RGP76404.1"/>
    </source>
</evidence>
<evidence type="ECO:0000313" key="3">
    <source>
        <dbReference type="Proteomes" id="UP000266234"/>
    </source>
</evidence>
<dbReference type="OrthoDB" id="408631at2759"/>
<gene>
    <name evidence="2" type="ORF">FLONG3_5288</name>
</gene>
<organism evidence="2 3">
    <name type="scientific">Fusarium longipes</name>
    <dbReference type="NCBI Taxonomy" id="694270"/>
    <lineage>
        <taxon>Eukaryota</taxon>
        <taxon>Fungi</taxon>
        <taxon>Dikarya</taxon>
        <taxon>Ascomycota</taxon>
        <taxon>Pezizomycotina</taxon>
        <taxon>Sordariomycetes</taxon>
        <taxon>Hypocreomycetidae</taxon>
        <taxon>Hypocreales</taxon>
        <taxon>Nectriaceae</taxon>
        <taxon>Fusarium</taxon>
    </lineage>
</organism>
<keyword evidence="3" id="KW-1185">Reference proteome</keyword>
<dbReference type="Proteomes" id="UP000266234">
    <property type="component" value="Unassembled WGS sequence"/>
</dbReference>
<dbReference type="STRING" id="694270.A0A395SV81"/>
<reference evidence="2 3" key="1">
    <citation type="journal article" date="2018" name="PLoS Pathog.">
        <title>Evolution of structural diversity of trichothecenes, a family of toxins produced by plant pathogenic and entomopathogenic fungi.</title>
        <authorList>
            <person name="Proctor R.H."/>
            <person name="McCormick S.P."/>
            <person name="Kim H.S."/>
            <person name="Cardoza R.E."/>
            <person name="Stanley A.M."/>
            <person name="Lindo L."/>
            <person name="Kelly A."/>
            <person name="Brown D.W."/>
            <person name="Lee T."/>
            <person name="Vaughan M.M."/>
            <person name="Alexander N.J."/>
            <person name="Busman M."/>
            <person name="Gutierrez S."/>
        </authorList>
    </citation>
    <scope>NUCLEOTIDE SEQUENCE [LARGE SCALE GENOMIC DNA]</scope>
    <source>
        <strain evidence="2 3">NRRL 20695</strain>
    </source>
</reference>
<dbReference type="AlphaFoldDB" id="A0A395SV81"/>
<comment type="caution">
    <text evidence="2">The sequence shown here is derived from an EMBL/GenBank/DDBJ whole genome shotgun (WGS) entry which is preliminary data.</text>
</comment>
<evidence type="ECO:0000259" key="1">
    <source>
        <dbReference type="Pfam" id="PF06985"/>
    </source>
</evidence>
<dbReference type="EMBL" id="PXOG01000114">
    <property type="protein sequence ID" value="RGP76404.1"/>
    <property type="molecule type" value="Genomic_DNA"/>
</dbReference>
<dbReference type="PANTHER" id="PTHR33112:SF16">
    <property type="entry name" value="HETEROKARYON INCOMPATIBILITY DOMAIN-CONTAINING PROTEIN"/>
    <property type="match status" value="1"/>
</dbReference>
<dbReference type="PANTHER" id="PTHR33112">
    <property type="entry name" value="DOMAIN PROTEIN, PUTATIVE-RELATED"/>
    <property type="match status" value="1"/>
</dbReference>
<protein>
    <recommendedName>
        <fullName evidence="1">Heterokaryon incompatibility domain-containing protein</fullName>
    </recommendedName>
</protein>